<evidence type="ECO:0000259" key="3">
    <source>
        <dbReference type="Pfam" id="PF22594"/>
    </source>
</evidence>
<name>A0A9P6EW09_9FUNG</name>
<proteinExistence type="predicted"/>
<dbReference type="GO" id="GO:0005525">
    <property type="term" value="F:GTP binding"/>
    <property type="evidence" value="ECO:0007669"/>
    <property type="project" value="UniProtKB-KW"/>
</dbReference>
<dbReference type="InterPro" id="IPR050100">
    <property type="entry name" value="TRAFAC_GTPase_members"/>
</dbReference>
<keyword evidence="5" id="KW-1185">Reference proteome</keyword>
<dbReference type="Gene3D" id="2.40.30.10">
    <property type="entry name" value="Translation factors"/>
    <property type="match status" value="1"/>
</dbReference>
<dbReference type="InterPro" id="IPR009001">
    <property type="entry name" value="Transl_elong_EF1A/Init_IF2_C"/>
</dbReference>
<evidence type="ECO:0000313" key="5">
    <source>
        <dbReference type="Proteomes" id="UP000780801"/>
    </source>
</evidence>
<dbReference type="AlphaFoldDB" id="A0A9P6EW09"/>
<gene>
    <name evidence="4" type="primary">SUP35_3</name>
    <name evidence="4" type="ORF">BGW38_010156</name>
</gene>
<dbReference type="SUPFAM" id="SSF50465">
    <property type="entry name" value="EF-Tu/eEF-1alpha/eIF2-gamma C-terminal domain"/>
    <property type="match status" value="1"/>
</dbReference>
<keyword evidence="1" id="KW-0547">Nucleotide-binding</keyword>
<reference evidence="4" key="1">
    <citation type="journal article" date="2020" name="Fungal Divers.">
        <title>Resolving the Mortierellaceae phylogeny through synthesis of multi-gene phylogenetics and phylogenomics.</title>
        <authorList>
            <person name="Vandepol N."/>
            <person name="Liber J."/>
            <person name="Desiro A."/>
            <person name="Na H."/>
            <person name="Kennedy M."/>
            <person name="Barry K."/>
            <person name="Grigoriev I.V."/>
            <person name="Miller A.N."/>
            <person name="O'Donnell K."/>
            <person name="Stajich J.E."/>
            <person name="Bonito G."/>
        </authorList>
    </citation>
    <scope>NUCLEOTIDE SEQUENCE</scope>
    <source>
        <strain evidence="4">KOD1015</strain>
    </source>
</reference>
<dbReference type="EMBL" id="JAABOA010007982">
    <property type="protein sequence ID" value="KAF9536578.1"/>
    <property type="molecule type" value="Genomic_DNA"/>
</dbReference>
<dbReference type="Proteomes" id="UP000780801">
    <property type="component" value="Unassembled WGS sequence"/>
</dbReference>
<dbReference type="Pfam" id="PF22594">
    <property type="entry name" value="GTP-eEF1A_C"/>
    <property type="match status" value="1"/>
</dbReference>
<comment type="caution">
    <text evidence="4">The sequence shown here is derived from an EMBL/GenBank/DDBJ whole genome shotgun (WGS) entry which is preliminary data.</text>
</comment>
<feature type="domain" description="GTP-eEF1A C-terminal" evidence="3">
    <location>
        <begin position="18"/>
        <end position="118"/>
    </location>
</feature>
<evidence type="ECO:0000256" key="2">
    <source>
        <dbReference type="ARBA" id="ARBA00023134"/>
    </source>
</evidence>
<organism evidence="4 5">
    <name type="scientific">Lunasporangiospora selenospora</name>
    <dbReference type="NCBI Taxonomy" id="979761"/>
    <lineage>
        <taxon>Eukaryota</taxon>
        <taxon>Fungi</taxon>
        <taxon>Fungi incertae sedis</taxon>
        <taxon>Mucoromycota</taxon>
        <taxon>Mortierellomycotina</taxon>
        <taxon>Mortierellomycetes</taxon>
        <taxon>Mortierellales</taxon>
        <taxon>Mortierellaceae</taxon>
        <taxon>Lunasporangiospora</taxon>
    </lineage>
</organism>
<dbReference type="InterPro" id="IPR054696">
    <property type="entry name" value="GTP-eEF1A_C"/>
</dbReference>
<dbReference type="OrthoDB" id="342024at2759"/>
<sequence length="126" mass="13996">MPGFVLCSPKYPVHAVTRFEVALGILEHRNIICAGYRAVLHIHTAIEEITLSEMLHPIDKKTGRISKRPLQFLKQGQQGVVVIETEGPLCTETFTDSPQMGRFTLRDETRTIAIGKVTKLLGVKSA</sequence>
<evidence type="ECO:0000313" key="4">
    <source>
        <dbReference type="EMBL" id="KAF9536578.1"/>
    </source>
</evidence>
<dbReference type="CDD" id="cd03704">
    <property type="entry name" value="eRF3_C_III"/>
    <property type="match status" value="1"/>
</dbReference>
<dbReference type="PANTHER" id="PTHR23115">
    <property type="entry name" value="TRANSLATION FACTOR"/>
    <property type="match status" value="1"/>
</dbReference>
<evidence type="ECO:0000256" key="1">
    <source>
        <dbReference type="ARBA" id="ARBA00022741"/>
    </source>
</evidence>
<protein>
    <submittedName>
        <fullName evidence="4">Translation termination factor GTPase eRF3</fullName>
    </submittedName>
</protein>
<accession>A0A9P6EW09</accession>
<keyword evidence="2" id="KW-0342">GTP-binding</keyword>